<sequence length="499" mass="56603">MSHSTLAQDKMPTAFALFSGRNLAFFLIAITLYRILSLMQPQVSLFYDEAYYYHWSLNLDWGYYSKPPMVAWVIALFTNLFGHSDVAVKMGAPILYSATAGILFFIGRRLWSTAAGVTAACVFSSVLLVGFNSLFITTDAPLLFFWALSTYLFIRAVDSNHWQDWITLGVSVGLGMLSKYTMGALPMGLFIFMALSPSHRPLLFTAKPWAAALLAGLIFSPNIYWNYLHDFVTLSHTSDISQLDRQLFHPDKLAEFVFSQLLVYGPIWSYFLLRQWFSKHARSSLPHIGLLLALFLPLFLVISTQALLSRAFINWAAPCIIGVALSVGYFLSQHPKKLLVGLAVQLLLVSTFYHWPFILNGLGIEPTRKNNVYQRTEGWPQLAQQIAPILKSNPDALLTSPSRKLLAYVGFYGDSGDLRVARWNSNPDRIDDYYDLFFNLRTYENQPQQAFIVIDNIPVVPERLARFDSCSGATHFTQPVFKDLTRELYLYICRGFKGY</sequence>
<dbReference type="EMBL" id="CP043869">
    <property type="protein sequence ID" value="QEQ96902.1"/>
    <property type="molecule type" value="Genomic_DNA"/>
</dbReference>
<evidence type="ECO:0000256" key="1">
    <source>
        <dbReference type="ARBA" id="ARBA00004651"/>
    </source>
</evidence>
<dbReference type="PANTHER" id="PTHR33908:SF11">
    <property type="entry name" value="MEMBRANE PROTEIN"/>
    <property type="match status" value="1"/>
</dbReference>
<feature type="transmembrane region" description="Helical" evidence="8">
    <location>
        <begin position="117"/>
        <end position="135"/>
    </location>
</feature>
<evidence type="ECO:0000259" key="9">
    <source>
        <dbReference type="Pfam" id="PF13231"/>
    </source>
</evidence>
<feature type="transmembrane region" description="Helical" evidence="8">
    <location>
        <begin position="142"/>
        <end position="157"/>
    </location>
</feature>
<dbReference type="GO" id="GO:0005886">
    <property type="term" value="C:plasma membrane"/>
    <property type="evidence" value="ECO:0007669"/>
    <property type="project" value="UniProtKB-SubCell"/>
</dbReference>
<feature type="transmembrane region" description="Helical" evidence="8">
    <location>
        <begin position="177"/>
        <end position="196"/>
    </location>
</feature>
<feature type="transmembrane region" description="Helical" evidence="8">
    <location>
        <begin position="338"/>
        <end position="358"/>
    </location>
</feature>
<name>A0A5P1RC92_9GAMM</name>
<dbReference type="InterPro" id="IPR050297">
    <property type="entry name" value="LipidA_mod_glycosyltrf_83"/>
</dbReference>
<keyword evidence="5 8" id="KW-0812">Transmembrane</keyword>
<accession>A0A5P1RC92</accession>
<evidence type="ECO:0000313" key="10">
    <source>
        <dbReference type="EMBL" id="QEQ96902.1"/>
    </source>
</evidence>
<keyword evidence="4 10" id="KW-0808">Transferase</keyword>
<evidence type="ECO:0000256" key="4">
    <source>
        <dbReference type="ARBA" id="ARBA00022679"/>
    </source>
</evidence>
<feature type="transmembrane region" description="Helical" evidence="8">
    <location>
        <begin position="312"/>
        <end position="331"/>
    </location>
</feature>
<dbReference type="KEGG" id="ncu:F0U83_09320"/>
<comment type="subcellular location">
    <subcellularLocation>
        <location evidence="1">Cell membrane</location>
        <topology evidence="1">Multi-pass membrane protein</topology>
    </subcellularLocation>
</comment>
<dbReference type="Proteomes" id="UP000324760">
    <property type="component" value="Chromosome"/>
</dbReference>
<evidence type="ECO:0000313" key="11">
    <source>
        <dbReference type="Proteomes" id="UP000324760"/>
    </source>
</evidence>
<dbReference type="PANTHER" id="PTHR33908">
    <property type="entry name" value="MANNOSYLTRANSFERASE YKCB-RELATED"/>
    <property type="match status" value="1"/>
</dbReference>
<evidence type="ECO:0000256" key="6">
    <source>
        <dbReference type="ARBA" id="ARBA00022989"/>
    </source>
</evidence>
<keyword evidence="2" id="KW-1003">Cell membrane</keyword>
<keyword evidence="7 8" id="KW-0472">Membrane</keyword>
<feature type="transmembrane region" description="Helical" evidence="8">
    <location>
        <begin position="253"/>
        <end position="273"/>
    </location>
</feature>
<feature type="transmembrane region" description="Helical" evidence="8">
    <location>
        <begin position="94"/>
        <end position="111"/>
    </location>
</feature>
<evidence type="ECO:0000256" key="3">
    <source>
        <dbReference type="ARBA" id="ARBA00022676"/>
    </source>
</evidence>
<keyword evidence="11" id="KW-1185">Reference proteome</keyword>
<dbReference type="Pfam" id="PF13231">
    <property type="entry name" value="PMT_2"/>
    <property type="match status" value="1"/>
</dbReference>
<gene>
    <name evidence="10" type="ORF">F0U83_09320</name>
</gene>
<dbReference type="GO" id="GO:0009103">
    <property type="term" value="P:lipopolysaccharide biosynthetic process"/>
    <property type="evidence" value="ECO:0007669"/>
    <property type="project" value="UniProtKB-ARBA"/>
</dbReference>
<dbReference type="OrthoDB" id="108054at2"/>
<feature type="transmembrane region" description="Helical" evidence="8">
    <location>
        <begin position="285"/>
        <end position="306"/>
    </location>
</feature>
<evidence type="ECO:0000256" key="8">
    <source>
        <dbReference type="SAM" id="Phobius"/>
    </source>
</evidence>
<dbReference type="AlphaFoldDB" id="A0A5P1RC92"/>
<dbReference type="GO" id="GO:0016763">
    <property type="term" value="F:pentosyltransferase activity"/>
    <property type="evidence" value="ECO:0007669"/>
    <property type="project" value="TreeGrafter"/>
</dbReference>
<keyword evidence="6 8" id="KW-1133">Transmembrane helix</keyword>
<organism evidence="10 11">
    <name type="scientific">Neptunomonas concharum</name>
    <dbReference type="NCBI Taxonomy" id="1031538"/>
    <lineage>
        <taxon>Bacteria</taxon>
        <taxon>Pseudomonadati</taxon>
        <taxon>Pseudomonadota</taxon>
        <taxon>Gammaproteobacteria</taxon>
        <taxon>Oceanospirillales</taxon>
        <taxon>Oceanospirillaceae</taxon>
        <taxon>Neptunomonas</taxon>
    </lineage>
</organism>
<evidence type="ECO:0000256" key="5">
    <source>
        <dbReference type="ARBA" id="ARBA00022692"/>
    </source>
</evidence>
<evidence type="ECO:0000256" key="2">
    <source>
        <dbReference type="ARBA" id="ARBA00022475"/>
    </source>
</evidence>
<feature type="domain" description="Glycosyltransferase RgtA/B/C/D-like" evidence="9">
    <location>
        <begin position="65"/>
        <end position="225"/>
    </location>
</feature>
<dbReference type="RefSeq" id="WP_138988277.1">
    <property type="nucleotide sequence ID" value="NZ_CP043869.1"/>
</dbReference>
<keyword evidence="3" id="KW-0328">Glycosyltransferase</keyword>
<feature type="transmembrane region" description="Helical" evidence="8">
    <location>
        <begin position="12"/>
        <end position="36"/>
    </location>
</feature>
<reference evidence="10 11" key="1">
    <citation type="journal article" date="2019" name="Biochem. Eng. J.">
        <title>Metabolic engineering of the marine bacteria Neptunomonas concharum for the production of acetoin and meso-2,3-butanediol from acetate.</title>
        <authorList>
            <person name="Li W."/>
            <person name="Pu N."/>
            <person name="Liu C.-X."/>
            <person name="Yuan Q.-P."/>
            <person name="Li Z.-J."/>
        </authorList>
    </citation>
    <scope>NUCLEOTIDE SEQUENCE [LARGE SCALE GENOMIC DNA]</scope>
    <source>
        <strain evidence="10 11">JCM17730</strain>
    </source>
</reference>
<dbReference type="InterPro" id="IPR038731">
    <property type="entry name" value="RgtA/B/C-like"/>
</dbReference>
<proteinExistence type="predicted"/>
<evidence type="ECO:0000256" key="7">
    <source>
        <dbReference type="ARBA" id="ARBA00023136"/>
    </source>
</evidence>
<protein>
    <submittedName>
        <fullName evidence="10">Glycosyltransferase family 39 protein</fullName>
    </submittedName>
</protein>
<feature type="transmembrane region" description="Helical" evidence="8">
    <location>
        <begin position="208"/>
        <end position="227"/>
    </location>
</feature>